<organism evidence="2 3">
    <name type="scientific">Lichenifustis flavocetrariae</name>
    <dbReference type="NCBI Taxonomy" id="2949735"/>
    <lineage>
        <taxon>Bacteria</taxon>
        <taxon>Pseudomonadati</taxon>
        <taxon>Pseudomonadota</taxon>
        <taxon>Alphaproteobacteria</taxon>
        <taxon>Hyphomicrobiales</taxon>
        <taxon>Lichenihabitantaceae</taxon>
        <taxon>Lichenifustis</taxon>
    </lineage>
</organism>
<comment type="caution">
    <text evidence="2">The sequence shown here is derived from an EMBL/GenBank/DDBJ whole genome shotgun (WGS) entry which is preliminary data.</text>
</comment>
<reference evidence="2" key="1">
    <citation type="submission" date="2022-05" db="EMBL/GenBank/DDBJ databases">
        <authorList>
            <person name="Pankratov T."/>
        </authorList>
    </citation>
    <scope>NUCLEOTIDE SEQUENCE</scope>
    <source>
        <strain evidence="2">BP6-180914</strain>
    </source>
</reference>
<keyword evidence="3" id="KW-1185">Reference proteome</keyword>
<sequence>MKVRRVSILCAVVLSVAALVHAAPASAEENRLLPFWGEPYPTGYVGAEPECLVLRHVRTKRGLRSVTEDRCAVVLHARD</sequence>
<evidence type="ECO:0000313" key="3">
    <source>
        <dbReference type="Proteomes" id="UP001165667"/>
    </source>
</evidence>
<dbReference type="Proteomes" id="UP001165667">
    <property type="component" value="Unassembled WGS sequence"/>
</dbReference>
<dbReference type="EMBL" id="JAMOIM010000021">
    <property type="protein sequence ID" value="MCW6511079.1"/>
    <property type="molecule type" value="Genomic_DNA"/>
</dbReference>
<name>A0AA41YZN6_9HYPH</name>
<evidence type="ECO:0000313" key="2">
    <source>
        <dbReference type="EMBL" id="MCW6511079.1"/>
    </source>
</evidence>
<dbReference type="AlphaFoldDB" id="A0AA41YZN6"/>
<protein>
    <recommendedName>
        <fullName evidence="4">Secreted protein</fullName>
    </recommendedName>
</protein>
<accession>A0AA41YZN6</accession>
<evidence type="ECO:0000256" key="1">
    <source>
        <dbReference type="SAM" id="SignalP"/>
    </source>
</evidence>
<keyword evidence="1" id="KW-0732">Signal</keyword>
<feature type="chain" id="PRO_5041300488" description="Secreted protein" evidence="1">
    <location>
        <begin position="23"/>
        <end position="79"/>
    </location>
</feature>
<proteinExistence type="predicted"/>
<gene>
    <name evidence="2" type="ORF">M8523_24020</name>
</gene>
<feature type="signal peptide" evidence="1">
    <location>
        <begin position="1"/>
        <end position="22"/>
    </location>
</feature>
<dbReference type="RefSeq" id="WP_282587458.1">
    <property type="nucleotide sequence ID" value="NZ_JAMOIM010000021.1"/>
</dbReference>
<evidence type="ECO:0008006" key="4">
    <source>
        <dbReference type="Google" id="ProtNLM"/>
    </source>
</evidence>